<comment type="caution">
    <text evidence="1">The sequence shown here is derived from an EMBL/GenBank/DDBJ whole genome shotgun (WGS) entry which is preliminary data.</text>
</comment>
<organism evidence="1 2">
    <name type="scientific">Paenibacillus dendrobii</name>
    <dbReference type="NCBI Taxonomy" id="2691084"/>
    <lineage>
        <taxon>Bacteria</taxon>
        <taxon>Bacillati</taxon>
        <taxon>Bacillota</taxon>
        <taxon>Bacilli</taxon>
        <taxon>Bacillales</taxon>
        <taxon>Paenibacillaceae</taxon>
        <taxon>Paenibacillus</taxon>
    </lineage>
</organism>
<evidence type="ECO:0000313" key="1">
    <source>
        <dbReference type="EMBL" id="MWV43139.1"/>
    </source>
</evidence>
<dbReference type="AlphaFoldDB" id="A0A7X3IFU9"/>
<gene>
    <name evidence="1" type="ORF">GRF59_05805</name>
</gene>
<dbReference type="Proteomes" id="UP000460318">
    <property type="component" value="Unassembled WGS sequence"/>
</dbReference>
<evidence type="ECO:0008006" key="3">
    <source>
        <dbReference type="Google" id="ProtNLM"/>
    </source>
</evidence>
<proteinExistence type="predicted"/>
<evidence type="ECO:0000313" key="2">
    <source>
        <dbReference type="Proteomes" id="UP000460318"/>
    </source>
</evidence>
<reference evidence="1 2" key="1">
    <citation type="submission" date="2019-12" db="EMBL/GenBank/DDBJ databases">
        <title>Paenibacillus sp. nov., an endophytic bacterium isolated from the stem of Dendrobium.</title>
        <authorList>
            <person name="Zhao R."/>
        </authorList>
    </citation>
    <scope>NUCLEOTIDE SEQUENCE [LARGE SCALE GENOMIC DNA]</scope>
    <source>
        <strain evidence="1 2">HJL G12</strain>
    </source>
</reference>
<dbReference type="RefSeq" id="WP_160496675.1">
    <property type="nucleotide sequence ID" value="NZ_WUBI01000001.1"/>
</dbReference>
<dbReference type="PROSITE" id="PS51257">
    <property type="entry name" value="PROKAR_LIPOPROTEIN"/>
    <property type="match status" value="1"/>
</dbReference>
<accession>A0A7X3IFU9</accession>
<keyword evidence="2" id="KW-1185">Reference proteome</keyword>
<protein>
    <recommendedName>
        <fullName evidence="3">DUF4367 domain-containing protein</fullName>
    </recommendedName>
</protein>
<name>A0A7X3IFU9_9BACL</name>
<sequence length="173" mass="19627">MNKIALLMILIIVSLILGCSSKPNDWNQATKEVEKYKFGIIPRVTGFEVKEIDLLSDPMGQERDSIIYTFTDQKGMLVKTPEGSKDTATLYGPYTGTDVFRITVSNVDVSYEDEMDEQLINGIEMHYKTINDRILISAKSKDIIYTYEAKVTDEHSEHKHLELLEEAISCSNP</sequence>
<dbReference type="EMBL" id="WUBI01000001">
    <property type="protein sequence ID" value="MWV43139.1"/>
    <property type="molecule type" value="Genomic_DNA"/>
</dbReference>